<gene>
    <name evidence="3" type="ORF">JGI4_00959</name>
    <name evidence="2" type="ORF">JGI8_01409</name>
</gene>
<protein>
    <submittedName>
        <fullName evidence="3">Uncharacterized protein</fullName>
    </submittedName>
</protein>
<accession>A0A0P1LD31</accession>
<dbReference type="Proteomes" id="UP000182011">
    <property type="component" value="Unassembled WGS sequence"/>
</dbReference>
<accession>A0A0P1MTA6</accession>
<proteinExistence type="predicted"/>
<dbReference type="EMBL" id="CZVI01000020">
    <property type="protein sequence ID" value="CUS90281.1"/>
    <property type="molecule type" value="Genomic_DNA"/>
</dbReference>
<dbReference type="STRING" id="1633631.GCA_001442925_00958"/>
<dbReference type="RefSeq" id="WP_141651970.1">
    <property type="nucleotide sequence ID" value="NZ_CZVI01000020.1"/>
</dbReference>
<accession>A0A0P1MWS0</accession>
<dbReference type="Proteomes" id="UP000182200">
    <property type="component" value="Unassembled WGS sequence"/>
</dbReference>
<keyword evidence="5" id="KW-1185">Reference proteome</keyword>
<dbReference type="AlphaFoldDB" id="A0A0P1MWS0"/>
<sequence>MRLAKFFFSLLIPLITIFFFSSLPAQQKTETKKVTFKGEVLDLACYIAGEKKGAEHKKCADMCIKGGAPIGILTDDGKVYLIVENHSKSEPYEKLKNYAAEKVTITGVLYQRGGLPGVVIESVEPAK</sequence>
<name>A0A0P1MWS0_9BACT</name>
<accession>A0A0P1LE36</accession>
<evidence type="ECO:0000256" key="1">
    <source>
        <dbReference type="SAM" id="SignalP"/>
    </source>
</evidence>
<reference evidence="2 5" key="1">
    <citation type="submission" date="2015-11" db="EMBL/GenBank/DDBJ databases">
        <authorList>
            <person name="Varghese N."/>
        </authorList>
    </citation>
    <scope>NUCLEOTIDE SEQUENCE [LARGE SCALE GENOMIC DNA]</scope>
    <source>
        <strain evidence="2 5">JGI-8</strain>
    </source>
</reference>
<dbReference type="EMBL" id="FAOP01000004">
    <property type="protein sequence ID" value="CUU04228.1"/>
    <property type="molecule type" value="Genomic_DNA"/>
</dbReference>
<evidence type="ECO:0000313" key="3">
    <source>
        <dbReference type="EMBL" id="CUU04228.1"/>
    </source>
</evidence>
<accession>A0A0P1M2W0</accession>
<accession>A0A0P1L911</accession>
<evidence type="ECO:0000313" key="5">
    <source>
        <dbReference type="Proteomes" id="UP000182200"/>
    </source>
</evidence>
<reference evidence="3 4" key="2">
    <citation type="submission" date="2015-11" db="EMBL/GenBank/DDBJ databases">
        <authorList>
            <person name="Zhang Y."/>
            <person name="Guo Z."/>
        </authorList>
    </citation>
    <scope>NUCLEOTIDE SEQUENCE [LARGE SCALE GENOMIC DNA]</scope>
    <source>
        <strain evidence="3">JGI-4</strain>
    </source>
</reference>
<evidence type="ECO:0000313" key="4">
    <source>
        <dbReference type="Proteomes" id="UP000182011"/>
    </source>
</evidence>
<accession>A0A0S4MZ48</accession>
<organism evidence="3 4">
    <name type="scientific">Candidatus Kryptonium thompsonii</name>
    <dbReference type="NCBI Taxonomy" id="1633631"/>
    <lineage>
        <taxon>Bacteria</taxon>
        <taxon>Pseudomonadati</taxon>
        <taxon>Candidatus Kryptoniota</taxon>
        <taxon>Candidatus Kryptonium</taxon>
    </lineage>
</organism>
<feature type="chain" id="PRO_5010303163" evidence="1">
    <location>
        <begin position="26"/>
        <end position="127"/>
    </location>
</feature>
<evidence type="ECO:0000313" key="2">
    <source>
        <dbReference type="EMBL" id="CUS90281.1"/>
    </source>
</evidence>
<keyword evidence="1" id="KW-0732">Signal</keyword>
<dbReference type="OrthoDB" id="1442313at2"/>
<feature type="signal peptide" evidence="1">
    <location>
        <begin position="1"/>
        <end position="25"/>
    </location>
</feature>
<accession>A0A0P1M6F9</accession>